<dbReference type="Pfam" id="PF00450">
    <property type="entry name" value="Peptidase_S10"/>
    <property type="match status" value="1"/>
</dbReference>
<dbReference type="Gene3D" id="3.40.50.1820">
    <property type="entry name" value="alpha/beta hydrolase"/>
    <property type="match status" value="1"/>
</dbReference>
<dbReference type="GO" id="GO:0004185">
    <property type="term" value="F:serine-type carboxypeptidase activity"/>
    <property type="evidence" value="ECO:0007669"/>
    <property type="project" value="InterPro"/>
</dbReference>
<dbReference type="InterPro" id="IPR001563">
    <property type="entry name" value="Peptidase_S10"/>
</dbReference>
<reference evidence="3" key="1">
    <citation type="submission" date="2022-11" db="UniProtKB">
        <authorList>
            <consortium name="WormBaseParasite"/>
        </authorList>
    </citation>
    <scope>IDENTIFICATION</scope>
</reference>
<protein>
    <submittedName>
        <fullName evidence="3">Uncharacterized protein</fullName>
    </submittedName>
</protein>
<evidence type="ECO:0000313" key="2">
    <source>
        <dbReference type="Proteomes" id="UP000887563"/>
    </source>
</evidence>
<dbReference type="SUPFAM" id="SSF53474">
    <property type="entry name" value="alpha/beta-Hydrolases"/>
    <property type="match status" value="1"/>
</dbReference>
<evidence type="ECO:0000256" key="1">
    <source>
        <dbReference type="ARBA" id="ARBA00009431"/>
    </source>
</evidence>
<dbReference type="Proteomes" id="UP000887563">
    <property type="component" value="Unplaced"/>
</dbReference>
<keyword evidence="2" id="KW-1185">Reference proteome</keyword>
<dbReference type="AlphaFoldDB" id="A0A914N2Y1"/>
<dbReference type="InterPro" id="IPR029058">
    <property type="entry name" value="AB_hydrolase_fold"/>
</dbReference>
<name>A0A914N2Y1_MELIC</name>
<dbReference type="WBParaSite" id="Minc3s03678g34504">
    <property type="protein sequence ID" value="Minc3s03678g34504"/>
    <property type="gene ID" value="Minc3s03678g34504"/>
</dbReference>
<proteinExistence type="inferred from homology"/>
<evidence type="ECO:0000313" key="3">
    <source>
        <dbReference type="WBParaSite" id="Minc3s03678g34504"/>
    </source>
</evidence>
<comment type="similarity">
    <text evidence="1">Belongs to the peptidase S10 family.</text>
</comment>
<sequence length="147" mass="16824">MLASTIVNNQKNYQINLKGLLIGNGLVNIETSSESAILYPYFHGFVEEREMKNFINKCCNGNLETCNIMDVYNDDNKTDCRDTMDNFANSIYNANVNVYNIYSVLQRCDNKLTKIGKDFDPSPTACISEDARNNYMNNPKRNFIFIS</sequence>
<organism evidence="2 3">
    <name type="scientific">Meloidogyne incognita</name>
    <name type="common">Southern root-knot nematode worm</name>
    <name type="synonym">Oxyuris incognita</name>
    <dbReference type="NCBI Taxonomy" id="6306"/>
    <lineage>
        <taxon>Eukaryota</taxon>
        <taxon>Metazoa</taxon>
        <taxon>Ecdysozoa</taxon>
        <taxon>Nematoda</taxon>
        <taxon>Chromadorea</taxon>
        <taxon>Rhabditida</taxon>
        <taxon>Tylenchina</taxon>
        <taxon>Tylenchomorpha</taxon>
        <taxon>Tylenchoidea</taxon>
        <taxon>Meloidogynidae</taxon>
        <taxon>Meloidogyninae</taxon>
        <taxon>Meloidogyne</taxon>
        <taxon>Meloidogyne incognita group</taxon>
    </lineage>
</organism>
<accession>A0A914N2Y1</accession>
<dbReference type="GO" id="GO:0006508">
    <property type="term" value="P:proteolysis"/>
    <property type="evidence" value="ECO:0007669"/>
    <property type="project" value="InterPro"/>
</dbReference>